<dbReference type="PANTHER" id="PTHR30544">
    <property type="entry name" value="23S RRNA METHYLTRANSFERASE"/>
    <property type="match status" value="1"/>
</dbReference>
<keyword evidence="10 14" id="KW-0479">Metal-binding</keyword>
<dbReference type="InterPro" id="IPR048641">
    <property type="entry name" value="RlmN_N"/>
</dbReference>
<proteinExistence type="inferred from homology"/>
<dbReference type="GO" id="GO:0005737">
    <property type="term" value="C:cytoplasm"/>
    <property type="evidence" value="ECO:0007669"/>
    <property type="project" value="UniProtKB-SubCell"/>
</dbReference>
<evidence type="ECO:0000256" key="7">
    <source>
        <dbReference type="ARBA" id="ARBA00022679"/>
    </source>
</evidence>
<dbReference type="SMART" id="SM00729">
    <property type="entry name" value="Elp3"/>
    <property type="match status" value="1"/>
</dbReference>
<dbReference type="PANTHER" id="PTHR30544:SF5">
    <property type="entry name" value="RADICAL SAM CORE DOMAIN-CONTAINING PROTEIN"/>
    <property type="match status" value="1"/>
</dbReference>
<feature type="active site" description="Proton acceptor" evidence="14">
    <location>
        <position position="91"/>
    </location>
</feature>
<dbReference type="GO" id="GO:0051539">
    <property type="term" value="F:4 iron, 4 sulfur cluster binding"/>
    <property type="evidence" value="ECO:0007669"/>
    <property type="project" value="UniProtKB-UniRule"/>
</dbReference>
<evidence type="ECO:0000256" key="4">
    <source>
        <dbReference type="ARBA" id="ARBA00022490"/>
    </source>
</evidence>
<keyword evidence="11 14" id="KW-0408">Iron</keyword>
<evidence type="ECO:0000256" key="2">
    <source>
        <dbReference type="ARBA" id="ARBA00007544"/>
    </source>
</evidence>
<dbReference type="Gene3D" id="1.10.150.530">
    <property type="match status" value="1"/>
</dbReference>
<dbReference type="HAMAP" id="MF_01849">
    <property type="entry name" value="RNA_methyltr_RlmN"/>
    <property type="match status" value="1"/>
</dbReference>
<evidence type="ECO:0000256" key="1">
    <source>
        <dbReference type="ARBA" id="ARBA00004496"/>
    </source>
</evidence>
<dbReference type="GO" id="GO:0070475">
    <property type="term" value="P:rRNA base methylation"/>
    <property type="evidence" value="ECO:0007669"/>
    <property type="project" value="UniProtKB-UniRule"/>
</dbReference>
<dbReference type="InterPro" id="IPR006638">
    <property type="entry name" value="Elp3/MiaA/NifB-like_rSAM"/>
</dbReference>
<evidence type="ECO:0000256" key="9">
    <source>
        <dbReference type="ARBA" id="ARBA00022694"/>
    </source>
</evidence>
<dbReference type="Pfam" id="PF21016">
    <property type="entry name" value="RlmN_N"/>
    <property type="match status" value="1"/>
</dbReference>
<dbReference type="CDD" id="cd01335">
    <property type="entry name" value="Radical_SAM"/>
    <property type="match status" value="1"/>
</dbReference>
<evidence type="ECO:0000256" key="8">
    <source>
        <dbReference type="ARBA" id="ARBA00022691"/>
    </source>
</evidence>
<dbReference type="GO" id="GO:0002935">
    <property type="term" value="F:tRNA (adenine(37)-C2)-methyltransferase activity"/>
    <property type="evidence" value="ECO:0007669"/>
    <property type="project" value="UniProtKB-UniRule"/>
</dbReference>
<feature type="domain" description="Radical SAM core" evidence="15">
    <location>
        <begin position="97"/>
        <end position="328"/>
    </location>
</feature>
<comment type="catalytic activity">
    <reaction evidence="14">
        <text>adenosine(2503) in 23S rRNA + 2 reduced [2Fe-2S]-[ferredoxin] + 2 S-adenosyl-L-methionine = 2-methyladenosine(2503) in 23S rRNA + 5'-deoxyadenosine + L-methionine + 2 oxidized [2Fe-2S]-[ferredoxin] + S-adenosyl-L-homocysteine</text>
        <dbReference type="Rhea" id="RHEA:42916"/>
        <dbReference type="Rhea" id="RHEA-COMP:10000"/>
        <dbReference type="Rhea" id="RHEA-COMP:10001"/>
        <dbReference type="Rhea" id="RHEA-COMP:10152"/>
        <dbReference type="Rhea" id="RHEA-COMP:10282"/>
        <dbReference type="ChEBI" id="CHEBI:17319"/>
        <dbReference type="ChEBI" id="CHEBI:33737"/>
        <dbReference type="ChEBI" id="CHEBI:33738"/>
        <dbReference type="ChEBI" id="CHEBI:57844"/>
        <dbReference type="ChEBI" id="CHEBI:57856"/>
        <dbReference type="ChEBI" id="CHEBI:59789"/>
        <dbReference type="ChEBI" id="CHEBI:74411"/>
        <dbReference type="ChEBI" id="CHEBI:74497"/>
        <dbReference type="EC" id="2.1.1.192"/>
    </reaction>
</comment>
<feature type="binding site" evidence="14">
    <location>
        <begin position="214"/>
        <end position="216"/>
    </location>
    <ligand>
        <name>S-adenosyl-L-methionine</name>
        <dbReference type="ChEBI" id="CHEBI:59789"/>
    </ligand>
</feature>
<dbReference type="InterPro" id="IPR004383">
    <property type="entry name" value="rRNA_lsu_MTrfase_RlmN/Cfr"/>
</dbReference>
<keyword evidence="13 14" id="KW-1015">Disulfide bond</keyword>
<feature type="active site" description="S-methylcysteine intermediate" evidence="14">
    <location>
        <position position="333"/>
    </location>
</feature>
<comment type="subcellular location">
    <subcellularLocation>
        <location evidence="1 14">Cytoplasm</location>
    </subcellularLocation>
</comment>
<protein>
    <recommendedName>
        <fullName evidence="14">Probable dual-specificity RNA methyltransferase RlmN</fullName>
        <ecNumber evidence="14">2.1.1.192</ecNumber>
    </recommendedName>
    <alternativeName>
        <fullName evidence="14">23S rRNA (adenine(2503)-C(2))-methyltransferase</fullName>
    </alternativeName>
    <alternativeName>
        <fullName evidence="14">23S rRNA m2A2503 methyltransferase</fullName>
    </alternativeName>
    <alternativeName>
        <fullName evidence="14">Ribosomal RNA large subunit methyltransferase N</fullName>
    </alternativeName>
    <alternativeName>
        <fullName evidence="14">tRNA (adenine(37)-C(2))-methyltransferase</fullName>
    </alternativeName>
    <alternativeName>
        <fullName evidence="14">tRNA m2A37 methyltransferase</fullName>
    </alternativeName>
</protein>
<dbReference type="Pfam" id="PF04055">
    <property type="entry name" value="Radical_SAM"/>
    <property type="match status" value="1"/>
</dbReference>
<dbReference type="NCBIfam" id="TIGR00048">
    <property type="entry name" value="rRNA_mod_RlmN"/>
    <property type="match status" value="1"/>
</dbReference>
<dbReference type="GO" id="GO:0030488">
    <property type="term" value="P:tRNA methylation"/>
    <property type="evidence" value="ECO:0007669"/>
    <property type="project" value="UniProtKB-UniRule"/>
</dbReference>
<dbReference type="AlphaFoldDB" id="A0A445MRU6"/>
<accession>A0A445MRU6</accession>
<organism evidence="16">
    <name type="scientific">uncultured Desulfobacterium sp</name>
    <dbReference type="NCBI Taxonomy" id="201089"/>
    <lineage>
        <taxon>Bacteria</taxon>
        <taxon>Pseudomonadati</taxon>
        <taxon>Thermodesulfobacteriota</taxon>
        <taxon>Desulfobacteria</taxon>
        <taxon>Desulfobacterales</taxon>
        <taxon>Desulfobacteriaceae</taxon>
        <taxon>Desulfobacterium</taxon>
        <taxon>environmental samples</taxon>
    </lineage>
</organism>
<evidence type="ECO:0000259" key="15">
    <source>
        <dbReference type="PROSITE" id="PS51918"/>
    </source>
</evidence>
<dbReference type="InterPro" id="IPR040072">
    <property type="entry name" value="Methyltransferase_A"/>
</dbReference>
<keyword evidence="7 14" id="KW-0808">Transferase</keyword>
<comment type="cofactor">
    <cofactor evidence="14">
        <name>[4Fe-4S] cluster</name>
        <dbReference type="ChEBI" id="CHEBI:49883"/>
    </cofactor>
    <text evidence="14">Binds 1 [4Fe-4S] cluster. The cluster is coordinated with 3 cysteines and an exchangeable S-adenosyl-L-methionine.</text>
</comment>
<keyword evidence="3 14" id="KW-0004">4Fe-4S</keyword>
<evidence type="ECO:0000256" key="14">
    <source>
        <dbReference type="HAMAP-Rule" id="MF_01849"/>
    </source>
</evidence>
<feature type="binding site" evidence="14">
    <location>
        <position position="290"/>
    </location>
    <ligand>
        <name>S-adenosyl-L-methionine</name>
        <dbReference type="ChEBI" id="CHEBI:59789"/>
    </ligand>
</feature>
<comment type="function">
    <text evidence="14">Specifically methylates position 2 of adenine 2503 in 23S rRNA and position 2 of adenine 37 in tRNAs.</text>
</comment>
<keyword evidence="5 14" id="KW-0698">rRNA processing</keyword>
<gene>
    <name evidence="14 16" type="primary">rlmN</name>
    <name evidence="16" type="ORF">PITCH_A1250008</name>
</gene>
<evidence type="ECO:0000256" key="3">
    <source>
        <dbReference type="ARBA" id="ARBA00022485"/>
    </source>
</evidence>
<evidence type="ECO:0000256" key="13">
    <source>
        <dbReference type="ARBA" id="ARBA00023157"/>
    </source>
</evidence>
<comment type="similarity">
    <text evidence="2 14">Belongs to the radical SAM superfamily. RlmN family.</text>
</comment>
<sequence length="349" mass="38935">MKADLKGLDASETEQWAVSQGLKPYQGRQIRRWLFKMLASSFDEMTDLSKDLRKDLKDRVIINLLEIVNTQQSKDGTKKYLFKLHDGHFIESVLIPEEDHSTICISSQAGCAMGCLFCSTARQGLKRNLTVSEIIEQVIQVRRLMDAPERLTNIVLMGMGEPLANYDSVIRAVGNIIASDGMNFSTRKVTLSTCGLVPQIKMLGRDITVNLAVSLNASDDKTRSLLMPVNRIYPLTDLISALRDFPLPNRRMLTFEYILIKGVNDSEQDARRLADLLSGLRSKINLIPLNPFPGSDMSCPPMDDILRFQDILVENHYTAIIRKGRGSDISAACGQLSGGYNLPHPGHRG</sequence>
<evidence type="ECO:0000256" key="5">
    <source>
        <dbReference type="ARBA" id="ARBA00022552"/>
    </source>
</evidence>
<dbReference type="InterPro" id="IPR007197">
    <property type="entry name" value="rSAM"/>
</dbReference>
<dbReference type="SFLD" id="SFLDS00029">
    <property type="entry name" value="Radical_SAM"/>
    <property type="match status" value="1"/>
</dbReference>
<dbReference type="PIRSF" id="PIRSF006004">
    <property type="entry name" value="CHP00048"/>
    <property type="match status" value="1"/>
</dbReference>
<dbReference type="EMBL" id="OJIN01000030">
    <property type="protein sequence ID" value="SPD72173.1"/>
    <property type="molecule type" value="Genomic_DNA"/>
</dbReference>
<evidence type="ECO:0000313" key="16">
    <source>
        <dbReference type="EMBL" id="SPD72173.1"/>
    </source>
</evidence>
<dbReference type="InterPro" id="IPR013785">
    <property type="entry name" value="Aldolase_TIM"/>
</dbReference>
<evidence type="ECO:0000256" key="10">
    <source>
        <dbReference type="ARBA" id="ARBA00022723"/>
    </source>
</evidence>
<dbReference type="GO" id="GO:0046872">
    <property type="term" value="F:metal ion binding"/>
    <property type="evidence" value="ECO:0007669"/>
    <property type="project" value="UniProtKB-KW"/>
</dbReference>
<dbReference type="GO" id="GO:0070040">
    <property type="term" value="F:rRNA (adenine(2503)-C2-)-methyltransferase activity"/>
    <property type="evidence" value="ECO:0007669"/>
    <property type="project" value="UniProtKB-UniRule"/>
</dbReference>
<feature type="binding site" evidence="14">
    <location>
        <position position="118"/>
    </location>
    <ligand>
        <name>[4Fe-4S] cluster</name>
        <dbReference type="ChEBI" id="CHEBI:49883"/>
        <note>4Fe-4S-S-AdoMet</note>
    </ligand>
</feature>
<dbReference type="SFLD" id="SFLDF00275">
    <property type="entry name" value="adenosine_C2_methyltransferase"/>
    <property type="match status" value="1"/>
</dbReference>
<keyword evidence="12 14" id="KW-0411">Iron-sulfur</keyword>
<keyword evidence="4 14" id="KW-0963">Cytoplasm</keyword>
<reference evidence="16" key="1">
    <citation type="submission" date="2018-01" db="EMBL/GenBank/DDBJ databases">
        <authorList>
            <person name="Regsiter A."/>
            <person name="William W."/>
        </authorList>
    </citation>
    <scope>NUCLEOTIDE SEQUENCE</scope>
    <source>
        <strain evidence="16">TRIP AH-1</strain>
    </source>
</reference>
<comment type="miscellaneous">
    <text evidence="14">Reaction proceeds by a ping-pong mechanism involving intermediate methylation of a conserved cysteine residue.</text>
</comment>
<comment type="catalytic activity">
    <reaction evidence="14">
        <text>adenosine(37) in tRNA + 2 reduced [2Fe-2S]-[ferredoxin] + 2 S-adenosyl-L-methionine = 2-methyladenosine(37) in tRNA + 5'-deoxyadenosine + L-methionine + 2 oxidized [2Fe-2S]-[ferredoxin] + S-adenosyl-L-homocysteine</text>
        <dbReference type="Rhea" id="RHEA:43332"/>
        <dbReference type="Rhea" id="RHEA-COMP:10000"/>
        <dbReference type="Rhea" id="RHEA-COMP:10001"/>
        <dbReference type="Rhea" id="RHEA-COMP:10162"/>
        <dbReference type="Rhea" id="RHEA-COMP:10485"/>
        <dbReference type="ChEBI" id="CHEBI:17319"/>
        <dbReference type="ChEBI" id="CHEBI:33737"/>
        <dbReference type="ChEBI" id="CHEBI:33738"/>
        <dbReference type="ChEBI" id="CHEBI:57844"/>
        <dbReference type="ChEBI" id="CHEBI:57856"/>
        <dbReference type="ChEBI" id="CHEBI:59789"/>
        <dbReference type="ChEBI" id="CHEBI:74411"/>
        <dbReference type="ChEBI" id="CHEBI:74497"/>
        <dbReference type="EC" id="2.1.1.192"/>
    </reaction>
</comment>
<keyword evidence="8 14" id="KW-0949">S-adenosyl-L-methionine</keyword>
<keyword evidence="6 14" id="KW-0489">Methyltransferase</keyword>
<keyword evidence="9 14" id="KW-0819">tRNA processing</keyword>
<dbReference type="FunFam" id="3.20.20.70:FF:000014">
    <property type="entry name" value="Probable dual-specificity RNA methyltransferase RlmN"/>
    <property type="match status" value="1"/>
</dbReference>
<dbReference type="Gene3D" id="3.20.20.70">
    <property type="entry name" value="Aldolase class I"/>
    <property type="match status" value="1"/>
</dbReference>
<dbReference type="InterPro" id="IPR058240">
    <property type="entry name" value="rSAM_sf"/>
</dbReference>
<dbReference type="SUPFAM" id="SSF102114">
    <property type="entry name" value="Radical SAM enzymes"/>
    <property type="match status" value="1"/>
</dbReference>
<feature type="binding site" evidence="14">
    <location>
        <position position="115"/>
    </location>
    <ligand>
        <name>[4Fe-4S] cluster</name>
        <dbReference type="ChEBI" id="CHEBI:49883"/>
        <note>4Fe-4S-S-AdoMet</note>
    </ligand>
</feature>
<dbReference type="SFLD" id="SFLDG01062">
    <property type="entry name" value="methyltransferase_(Class_A)"/>
    <property type="match status" value="1"/>
</dbReference>
<comment type="caution">
    <text evidence="14">Lacks conserved residue(s) required for the propagation of feature annotation.</text>
</comment>
<evidence type="ECO:0000256" key="12">
    <source>
        <dbReference type="ARBA" id="ARBA00023014"/>
    </source>
</evidence>
<dbReference type="InterPro" id="IPR027492">
    <property type="entry name" value="RNA_MTrfase_RlmN"/>
</dbReference>
<dbReference type="EC" id="2.1.1.192" evidence="14"/>
<feature type="binding site" evidence="14">
    <location>
        <position position="192"/>
    </location>
    <ligand>
        <name>S-adenosyl-L-methionine</name>
        <dbReference type="ChEBI" id="CHEBI:59789"/>
    </ligand>
</feature>
<feature type="binding site" evidence="14">
    <location>
        <begin position="160"/>
        <end position="161"/>
    </location>
    <ligand>
        <name>S-adenosyl-L-methionine</name>
        <dbReference type="ChEBI" id="CHEBI:59789"/>
    </ligand>
</feature>
<evidence type="ECO:0000256" key="6">
    <source>
        <dbReference type="ARBA" id="ARBA00022603"/>
    </source>
</evidence>
<dbReference type="GO" id="GO:0019843">
    <property type="term" value="F:rRNA binding"/>
    <property type="evidence" value="ECO:0007669"/>
    <property type="project" value="UniProtKB-UniRule"/>
</dbReference>
<dbReference type="GO" id="GO:0000049">
    <property type="term" value="F:tRNA binding"/>
    <property type="evidence" value="ECO:0007669"/>
    <property type="project" value="UniProtKB-UniRule"/>
</dbReference>
<feature type="binding site" evidence="14">
    <location>
        <position position="111"/>
    </location>
    <ligand>
        <name>[4Fe-4S] cluster</name>
        <dbReference type="ChEBI" id="CHEBI:49883"/>
        <note>4Fe-4S-S-AdoMet</note>
    </ligand>
</feature>
<evidence type="ECO:0000256" key="11">
    <source>
        <dbReference type="ARBA" id="ARBA00023004"/>
    </source>
</evidence>
<name>A0A445MRU6_9BACT</name>
<dbReference type="PROSITE" id="PS51918">
    <property type="entry name" value="RADICAL_SAM"/>
    <property type="match status" value="1"/>
</dbReference>